<evidence type="ECO:0000313" key="2">
    <source>
        <dbReference type="EMBL" id="MDP9892044.1"/>
    </source>
</evidence>
<proteinExistence type="predicted"/>
<evidence type="ECO:0000313" key="3">
    <source>
        <dbReference type="Proteomes" id="UP001242045"/>
    </source>
</evidence>
<dbReference type="RefSeq" id="WP_307684113.1">
    <property type="nucleotide sequence ID" value="NZ_JAUSRD010000002.1"/>
</dbReference>
<evidence type="ECO:0000256" key="1">
    <source>
        <dbReference type="SAM" id="Phobius"/>
    </source>
</evidence>
<reference evidence="2" key="1">
    <citation type="submission" date="2023-07" db="EMBL/GenBank/DDBJ databases">
        <title>Sorghum-associated microbial communities from plants grown in Nebraska, USA.</title>
        <authorList>
            <person name="Schachtman D."/>
        </authorList>
    </citation>
    <scope>NUCLEOTIDE SEQUENCE</scope>
    <source>
        <strain evidence="2">DS3754</strain>
    </source>
</reference>
<keyword evidence="1" id="KW-0812">Transmembrane</keyword>
<name>A0AAW8CNR6_9BURK</name>
<dbReference type="Proteomes" id="UP001242045">
    <property type="component" value="Unassembled WGS sequence"/>
</dbReference>
<feature type="transmembrane region" description="Helical" evidence="1">
    <location>
        <begin position="156"/>
        <end position="180"/>
    </location>
</feature>
<evidence type="ECO:0008006" key="4">
    <source>
        <dbReference type="Google" id="ProtNLM"/>
    </source>
</evidence>
<feature type="transmembrane region" description="Helical" evidence="1">
    <location>
        <begin position="186"/>
        <end position="208"/>
    </location>
</feature>
<sequence>MAMLVASSMARLHPSVARIAHLSGHAPGYGYVSPDGRYQAVEVGGDTLIVDLQVRRMHRAPGVYPRGFEEGAPDGATGITLRVEGEETATAYLPAWTDLQWIALENTADDFWTPWPDPPNRRSADLPPVDETLPAEWTSDAPQATERVRRSIGDQVAWFVALAVLAFFAVFGVRAMTWALAGGWQWLWMVVGLPVFAMFLVLTVVFVATTLRARRRVRVALSGMLLERGEGFRVGEPLDVRLLATVPDAHSGERTVAPERIAVRLMRRSIRSEADGRWSVMDECRDEAVALRDDTTRAGRVLYACELCARPAPDDASAQWFVTLHEAAAPDSAPFVVAGLRLLPAR</sequence>
<keyword evidence="1" id="KW-1133">Transmembrane helix</keyword>
<protein>
    <recommendedName>
        <fullName evidence="4">DUF3592 domain-containing protein</fullName>
    </recommendedName>
</protein>
<organism evidence="2 3">
    <name type="scientific">Variovorax boronicumulans</name>
    <dbReference type="NCBI Taxonomy" id="436515"/>
    <lineage>
        <taxon>Bacteria</taxon>
        <taxon>Pseudomonadati</taxon>
        <taxon>Pseudomonadota</taxon>
        <taxon>Betaproteobacteria</taxon>
        <taxon>Burkholderiales</taxon>
        <taxon>Comamonadaceae</taxon>
        <taxon>Variovorax</taxon>
    </lineage>
</organism>
<gene>
    <name evidence="2" type="ORF">J2W31_001147</name>
</gene>
<dbReference type="EMBL" id="JAUSRD010000002">
    <property type="protein sequence ID" value="MDP9892044.1"/>
    <property type="molecule type" value="Genomic_DNA"/>
</dbReference>
<dbReference type="AlphaFoldDB" id="A0AAW8CNR6"/>
<keyword evidence="1" id="KW-0472">Membrane</keyword>
<comment type="caution">
    <text evidence="2">The sequence shown here is derived from an EMBL/GenBank/DDBJ whole genome shotgun (WGS) entry which is preliminary data.</text>
</comment>
<accession>A0AAW8CNR6</accession>